<keyword evidence="1" id="KW-0472">Membrane</keyword>
<comment type="caution">
    <text evidence="2">The sequence shown here is derived from an EMBL/GenBank/DDBJ whole genome shotgun (WGS) entry which is preliminary data.</text>
</comment>
<evidence type="ECO:0000313" key="2">
    <source>
        <dbReference type="EMBL" id="KLU05305.1"/>
    </source>
</evidence>
<organism evidence="2 3">
    <name type="scientific">Rhodopirellula islandica</name>
    <dbReference type="NCBI Taxonomy" id="595434"/>
    <lineage>
        <taxon>Bacteria</taxon>
        <taxon>Pseudomonadati</taxon>
        <taxon>Planctomycetota</taxon>
        <taxon>Planctomycetia</taxon>
        <taxon>Pirellulales</taxon>
        <taxon>Pirellulaceae</taxon>
        <taxon>Rhodopirellula</taxon>
    </lineage>
</organism>
<feature type="transmembrane region" description="Helical" evidence="1">
    <location>
        <begin position="12"/>
        <end position="33"/>
    </location>
</feature>
<gene>
    <name evidence="2" type="ORF">RISK_002668</name>
</gene>
<name>A0A0J1BFH8_RHOIS</name>
<dbReference type="PATRIC" id="fig|595434.4.peg.2539"/>
<sequence>MRPFCNGDTPFMNRIIAIVFNFCIVTLVSLHGLSLPAFDRLPVGTHPLALESPHFPSRLHAFIWRNWQLVPPSKMAQLVGTETTNIERIAESMGLPQVDSVSGEMRERGYITLIRRNWHLLPYEQMLELLDMTPDELALTLREDDFLYIKLGNLKPKCEPLRYQEPDEAAVQRAAEIKQVVREHFGDLELVESEPRFRFVKTLSSTEGTTVLPDRNTVNREQPLRMVYSYFGLFGDPLIEPEIEPIPDGLLARLADKGVNGIWMHVVLRQLAPGGEAFPELGAGHEQRIQTLKKLVAQAKRYGIGIYLYINEPRAMPPAFFETRPELAGIRRGDYWTMCTSTPQVRNWMSDSLAHVFGEVPDLGGVFTITASENLTNCASKGQHHLCPHCSTRTDAEIIAEVNATIAEGVHRANPDARVIAWDWGWKGHGDAPDIISLLPKDVALMSVSEWALPIERGGVASKIGEYSMSAVGPGPRATKHWKQAQQAGLKTVAKVAVNNTWEISAVPFLPVMDLVAEHCENLSEVGVDGTMLSWTLGGYPSPNLLVSQSFSTEPGATKETVLNRIAQDRFGDDAAPLVRQAWTAFSDAFRNFPYSGAVMYKAPQQMGPANLLYADPTGYRATMVCFPYDDLNGWRSPYSTDVFASQFEMVADGWAGGIRHLEQAVQATAGVQREAAESDLSVARAAHLHFASVANQARFVLARDAALASSDDSKQKLVEQILQITENEVSLARDMFDVVSEDSRIGYEASNHYFYVPLDLVEKVINCEHVASRFSAQP</sequence>
<dbReference type="InterPro" id="IPR017853">
    <property type="entry name" value="GH"/>
</dbReference>
<dbReference type="Proteomes" id="UP000036367">
    <property type="component" value="Unassembled WGS sequence"/>
</dbReference>
<keyword evidence="3" id="KW-1185">Reference proteome</keyword>
<accession>A0A0J1BFH8</accession>
<proteinExistence type="predicted"/>
<evidence type="ECO:0000256" key="1">
    <source>
        <dbReference type="SAM" id="Phobius"/>
    </source>
</evidence>
<evidence type="ECO:0000313" key="3">
    <source>
        <dbReference type="Proteomes" id="UP000036367"/>
    </source>
</evidence>
<dbReference type="SUPFAM" id="SSF51445">
    <property type="entry name" value="(Trans)glycosidases"/>
    <property type="match status" value="1"/>
</dbReference>
<dbReference type="AlphaFoldDB" id="A0A0J1BFH8"/>
<reference evidence="2" key="1">
    <citation type="submission" date="2015-05" db="EMBL/GenBank/DDBJ databases">
        <title>Permanent draft genome of Rhodopirellula islandicus K833.</title>
        <authorList>
            <person name="Kizina J."/>
            <person name="Richter M."/>
            <person name="Glockner F.O."/>
            <person name="Harder J."/>
        </authorList>
    </citation>
    <scope>NUCLEOTIDE SEQUENCE [LARGE SCALE GENOMIC DNA]</scope>
    <source>
        <strain evidence="2">K833</strain>
    </source>
</reference>
<protein>
    <submittedName>
        <fullName evidence="2">Uncharacterized protein</fullName>
    </submittedName>
</protein>
<dbReference type="Gene3D" id="3.20.20.80">
    <property type="entry name" value="Glycosidases"/>
    <property type="match status" value="1"/>
</dbReference>
<keyword evidence="1" id="KW-1133">Transmembrane helix</keyword>
<keyword evidence="1" id="KW-0812">Transmembrane</keyword>
<dbReference type="EMBL" id="LECT01000020">
    <property type="protein sequence ID" value="KLU05305.1"/>
    <property type="molecule type" value="Genomic_DNA"/>
</dbReference>